<organism evidence="2 6">
    <name type="scientific">Didymodactylos carnosus</name>
    <dbReference type="NCBI Taxonomy" id="1234261"/>
    <lineage>
        <taxon>Eukaryota</taxon>
        <taxon>Metazoa</taxon>
        <taxon>Spiralia</taxon>
        <taxon>Gnathifera</taxon>
        <taxon>Rotifera</taxon>
        <taxon>Eurotatoria</taxon>
        <taxon>Bdelloidea</taxon>
        <taxon>Philodinida</taxon>
        <taxon>Philodinidae</taxon>
        <taxon>Didymodactylos</taxon>
    </lineage>
</organism>
<dbReference type="Proteomes" id="UP000677228">
    <property type="component" value="Unassembled WGS sequence"/>
</dbReference>
<gene>
    <name evidence="2" type="ORF">GPM918_LOCUS4072</name>
    <name evidence="3" type="ORF">OVA965_LOCUS27150</name>
    <name evidence="4" type="ORF">SRO942_LOCUS4072</name>
    <name evidence="5" type="ORF">TMI583_LOCUS27894</name>
</gene>
<evidence type="ECO:0000256" key="1">
    <source>
        <dbReference type="SAM" id="MobiDB-lite"/>
    </source>
</evidence>
<evidence type="ECO:0000313" key="5">
    <source>
        <dbReference type="EMBL" id="CAF4075838.1"/>
    </source>
</evidence>
<evidence type="ECO:0000313" key="4">
    <source>
        <dbReference type="EMBL" id="CAF3597542.1"/>
    </source>
</evidence>
<dbReference type="EMBL" id="CAJNOQ010000531">
    <property type="protein sequence ID" value="CAF0811850.1"/>
    <property type="molecule type" value="Genomic_DNA"/>
</dbReference>
<protein>
    <submittedName>
        <fullName evidence="2">Uncharacterized protein</fullName>
    </submittedName>
</protein>
<feature type="region of interest" description="Disordered" evidence="1">
    <location>
        <begin position="203"/>
        <end position="252"/>
    </location>
</feature>
<accession>A0A813THM8</accession>
<feature type="compositionally biased region" description="Polar residues" evidence="1">
    <location>
        <begin position="242"/>
        <end position="252"/>
    </location>
</feature>
<comment type="caution">
    <text evidence="2">The sequence shown here is derived from an EMBL/GenBank/DDBJ whole genome shotgun (WGS) entry which is preliminary data.</text>
</comment>
<dbReference type="Proteomes" id="UP000682733">
    <property type="component" value="Unassembled WGS sequence"/>
</dbReference>
<feature type="compositionally biased region" description="Polar residues" evidence="1">
    <location>
        <begin position="102"/>
        <end position="122"/>
    </location>
</feature>
<dbReference type="AlphaFoldDB" id="A0A813THM8"/>
<sequence>MTNNNDDLDDFFKKKDKKTKKSTKSQLLTNNEELLKQLVAVTTHEQQDYDDDDMDLPAINEEFVGNHSLPLFTVEDDRTVIVNPQPFVPVKGTNLQSKKKTSANQSATAAPTSDSKASTASNQDDEWEEFPEHGDPNAWIVDQDEDEYLYADENDGEPRRDQKELQQKPAWNQLVNNNDNDQQQQQQQQHEQETKISLANIVESGAKQQVGPTATQGKYVAPHQRGGGSISSVEKPHRKPSSKVQPNFQSTEEFPVLGTAMTNMKINEKK</sequence>
<keyword evidence="6" id="KW-1185">Reference proteome</keyword>
<evidence type="ECO:0000313" key="3">
    <source>
        <dbReference type="EMBL" id="CAF1270238.1"/>
    </source>
</evidence>
<feature type="region of interest" description="Disordered" evidence="1">
    <location>
        <begin position="87"/>
        <end position="138"/>
    </location>
</feature>
<evidence type="ECO:0000313" key="2">
    <source>
        <dbReference type="EMBL" id="CAF0811850.1"/>
    </source>
</evidence>
<reference evidence="2" key="1">
    <citation type="submission" date="2021-02" db="EMBL/GenBank/DDBJ databases">
        <authorList>
            <person name="Nowell W R."/>
        </authorList>
    </citation>
    <scope>NUCLEOTIDE SEQUENCE</scope>
</reference>
<proteinExistence type="predicted"/>
<evidence type="ECO:0000313" key="6">
    <source>
        <dbReference type="Proteomes" id="UP000663829"/>
    </source>
</evidence>
<dbReference type="EMBL" id="CAJOBA010039333">
    <property type="protein sequence ID" value="CAF4075838.1"/>
    <property type="molecule type" value="Genomic_DNA"/>
</dbReference>
<dbReference type="OrthoDB" id="10042352at2759"/>
<dbReference type="Proteomes" id="UP000663829">
    <property type="component" value="Unassembled WGS sequence"/>
</dbReference>
<feature type="compositionally biased region" description="Polar residues" evidence="1">
    <location>
        <begin position="206"/>
        <end position="216"/>
    </location>
</feature>
<dbReference type="Proteomes" id="UP000681722">
    <property type="component" value="Unassembled WGS sequence"/>
</dbReference>
<feature type="region of interest" description="Disordered" evidence="1">
    <location>
        <begin position="1"/>
        <end position="25"/>
    </location>
</feature>
<feature type="compositionally biased region" description="Basic residues" evidence="1">
    <location>
        <begin position="14"/>
        <end position="23"/>
    </location>
</feature>
<dbReference type="EMBL" id="CAJOBC010000531">
    <property type="protein sequence ID" value="CAF3597542.1"/>
    <property type="molecule type" value="Genomic_DNA"/>
</dbReference>
<dbReference type="EMBL" id="CAJNOK010017773">
    <property type="protein sequence ID" value="CAF1270238.1"/>
    <property type="molecule type" value="Genomic_DNA"/>
</dbReference>
<name>A0A813THM8_9BILA</name>